<evidence type="ECO:0000256" key="7">
    <source>
        <dbReference type="SAM" id="Phobius"/>
    </source>
</evidence>
<keyword evidence="5 7" id="KW-0472">Membrane</keyword>
<name>A0A0B2Q9W2_GLYSO</name>
<keyword evidence="9" id="KW-0378">Hydrolase</keyword>
<dbReference type="Proteomes" id="UP000289340">
    <property type="component" value="Chromosome 16"/>
</dbReference>
<sequence>MEVEARRIRRFVPQRPSHRTILPLHASSSSHNVSNTISCWYCDYKICSFNRPLFHFGRRYARFLKVWFSIGVGFALSAVLGVTLVLLWELARTLHLCAGSNKLGSFARSLLFGIPPSVPGLSLSLADTGYACVSTIISVFMHELGHAVAATSEGIQVEYIAVFIAILFPGALVAFNYEFLQTLPHLTALRVYSAGIWHNAVCCAACGMALFLLPMILFPFYSSDSSPMVLNVPPTSPLFGYLAPGDVILSVDNVTIRNAQEWLKLNTLTYNIKLNNVNVSQRSGNLGVINRMKGYCVPSFMMDESKITELLENQHACPSELTAFVKSLCSANVTLDDGQSETDLLNRGWNMYCLNAKDVVKRYRCGDDWGLAITKGGGCTCSQDEFCLAPVQEPGSVWVEIAYSRTSHECLSHVQNRFPFSETSGVKETNCGGTFIFVGDVISMAHSIQLTSYQPRWGPQIVAYFPNLLERILIWTFHVSLALALLNGLPVYFLDGESILDATLSHFTSLSPGKRKKVLRLCLLGGSVISIIVCFRELL</sequence>
<evidence type="ECO:0000313" key="11">
    <source>
        <dbReference type="Proteomes" id="UP000289340"/>
    </source>
</evidence>
<dbReference type="AlphaFoldDB" id="A0A0B2Q9W2"/>
<evidence type="ECO:0000256" key="3">
    <source>
        <dbReference type="ARBA" id="ARBA00022692"/>
    </source>
</evidence>
<evidence type="ECO:0000259" key="8">
    <source>
        <dbReference type="Pfam" id="PF02163"/>
    </source>
</evidence>
<comment type="subcellular location">
    <subcellularLocation>
        <location evidence="1">Endomembrane system</location>
        <topology evidence="1">Multi-pass membrane protein</topology>
    </subcellularLocation>
</comment>
<gene>
    <name evidence="10" type="ORF">D0Y65_043200</name>
    <name evidence="9" type="ORF">glysoja_047417</name>
</gene>
<dbReference type="EMBL" id="KN659962">
    <property type="protein sequence ID" value="KHN18065.1"/>
    <property type="molecule type" value="Genomic_DNA"/>
</dbReference>
<dbReference type="Gramene" id="XM_028350732.1">
    <property type="protein sequence ID" value="XP_028206533.1"/>
    <property type="gene ID" value="LOC114390054"/>
</dbReference>
<evidence type="ECO:0000256" key="1">
    <source>
        <dbReference type="ARBA" id="ARBA00004127"/>
    </source>
</evidence>
<dbReference type="GO" id="GO:0004222">
    <property type="term" value="F:metalloendopeptidase activity"/>
    <property type="evidence" value="ECO:0007669"/>
    <property type="project" value="EnsemblPlants"/>
</dbReference>
<keyword evidence="4 7" id="KW-1133">Transmembrane helix</keyword>
<evidence type="ECO:0000313" key="9">
    <source>
        <dbReference type="EMBL" id="KHN18065.1"/>
    </source>
</evidence>
<evidence type="ECO:0000256" key="6">
    <source>
        <dbReference type="ARBA" id="ARBA00032658"/>
    </source>
</evidence>
<feature type="transmembrane region" description="Helical" evidence="7">
    <location>
        <begin position="472"/>
        <end position="494"/>
    </location>
</feature>
<feature type="transmembrane region" description="Helical" evidence="7">
    <location>
        <begin position="157"/>
        <end position="177"/>
    </location>
</feature>
<keyword evidence="3 7" id="KW-0812">Transmembrane</keyword>
<dbReference type="PANTHER" id="PTHR13325:SF3">
    <property type="entry name" value="MEMBRANE-BOUND TRANSCRIPTION FACTOR SITE-2 PROTEASE"/>
    <property type="match status" value="1"/>
</dbReference>
<proteinExistence type="inferred from homology"/>
<protein>
    <recommendedName>
        <fullName evidence="6">Endopeptidase S2P</fullName>
    </recommendedName>
</protein>
<feature type="transmembrane region" description="Helical" evidence="7">
    <location>
        <begin position="518"/>
        <end position="535"/>
    </location>
</feature>
<evidence type="ECO:0000256" key="5">
    <source>
        <dbReference type="ARBA" id="ARBA00023136"/>
    </source>
</evidence>
<dbReference type="GO" id="GO:1900457">
    <property type="term" value="P:regulation of brassinosteroid mediated signaling pathway"/>
    <property type="evidence" value="ECO:0007669"/>
    <property type="project" value="EnsemblPlants"/>
</dbReference>
<keyword evidence="9" id="KW-0645">Protease</keyword>
<evidence type="ECO:0000313" key="10">
    <source>
        <dbReference type="EMBL" id="RZB60322.1"/>
    </source>
</evidence>
<dbReference type="GO" id="GO:1905897">
    <property type="term" value="P:regulation of response to endoplasmic reticulum stress"/>
    <property type="evidence" value="ECO:0007669"/>
    <property type="project" value="EnsemblPlants"/>
</dbReference>
<dbReference type="SUPFAM" id="SSF50156">
    <property type="entry name" value="PDZ domain-like"/>
    <property type="match status" value="1"/>
</dbReference>
<organism evidence="9">
    <name type="scientific">Glycine soja</name>
    <name type="common">Wild soybean</name>
    <dbReference type="NCBI Taxonomy" id="3848"/>
    <lineage>
        <taxon>Eukaryota</taxon>
        <taxon>Viridiplantae</taxon>
        <taxon>Streptophyta</taxon>
        <taxon>Embryophyta</taxon>
        <taxon>Tracheophyta</taxon>
        <taxon>Spermatophyta</taxon>
        <taxon>Magnoliopsida</taxon>
        <taxon>eudicotyledons</taxon>
        <taxon>Gunneridae</taxon>
        <taxon>Pentapetalae</taxon>
        <taxon>rosids</taxon>
        <taxon>fabids</taxon>
        <taxon>Fabales</taxon>
        <taxon>Fabaceae</taxon>
        <taxon>Papilionoideae</taxon>
        <taxon>50 kb inversion clade</taxon>
        <taxon>NPAAA clade</taxon>
        <taxon>indigoferoid/millettioid clade</taxon>
        <taxon>Phaseoleae</taxon>
        <taxon>Glycine</taxon>
        <taxon>Glycine subgen. Soja</taxon>
    </lineage>
</organism>
<dbReference type="EMBL" id="QZWG01000016">
    <property type="protein sequence ID" value="RZB60323.1"/>
    <property type="molecule type" value="Genomic_DNA"/>
</dbReference>
<evidence type="ECO:0000256" key="2">
    <source>
        <dbReference type="ARBA" id="ARBA00009989"/>
    </source>
</evidence>
<comment type="similarity">
    <text evidence="2">Belongs to the peptidase M50A family.</text>
</comment>
<reference evidence="10 11" key="2">
    <citation type="submission" date="2018-09" db="EMBL/GenBank/DDBJ databases">
        <title>A high-quality reference genome of wild soybean provides a powerful tool to mine soybean genomes.</title>
        <authorList>
            <person name="Xie M."/>
            <person name="Chung C.Y.L."/>
            <person name="Li M.-W."/>
            <person name="Wong F.-L."/>
            <person name="Chan T.-F."/>
            <person name="Lam H.-M."/>
        </authorList>
    </citation>
    <scope>NUCLEOTIDE SEQUENCE [LARGE SCALE GENOMIC DNA]</scope>
    <source>
        <strain evidence="11">cv. W05</strain>
        <tissue evidence="10">Hypocotyl of etiolated seedlings</tissue>
    </source>
</reference>
<dbReference type="GO" id="GO:0031293">
    <property type="term" value="P:membrane protein intracellular domain proteolysis"/>
    <property type="evidence" value="ECO:0007669"/>
    <property type="project" value="TreeGrafter"/>
</dbReference>
<dbReference type="Proteomes" id="UP000053555">
    <property type="component" value="Unassembled WGS sequence"/>
</dbReference>
<feature type="transmembrane region" description="Helical" evidence="7">
    <location>
        <begin position="66"/>
        <end position="88"/>
    </location>
</feature>
<reference evidence="9" key="1">
    <citation type="submission" date="2014-07" db="EMBL/GenBank/DDBJ databases">
        <title>Identification of a novel salt tolerance gene in wild soybean by whole-genome sequencing.</title>
        <authorList>
            <person name="Lam H.-M."/>
            <person name="Qi X."/>
            <person name="Li M.-W."/>
            <person name="Liu X."/>
            <person name="Xie M."/>
            <person name="Ni M."/>
            <person name="Xu X."/>
        </authorList>
    </citation>
    <scope>NUCLEOTIDE SEQUENCE [LARGE SCALE GENOMIC DNA]</scope>
    <source>
        <tissue evidence="9">Root</tissue>
    </source>
</reference>
<dbReference type="EMBL" id="QZWG01000016">
    <property type="protein sequence ID" value="RZB60322.1"/>
    <property type="molecule type" value="Genomic_DNA"/>
</dbReference>
<evidence type="ECO:0000256" key="4">
    <source>
        <dbReference type="ARBA" id="ARBA00022989"/>
    </source>
</evidence>
<dbReference type="InterPro" id="IPR008915">
    <property type="entry name" value="Peptidase_M50"/>
</dbReference>
<keyword evidence="11" id="KW-1185">Reference proteome</keyword>
<dbReference type="Pfam" id="PF02163">
    <property type="entry name" value="Peptidase_M50"/>
    <property type="match status" value="1"/>
</dbReference>
<feature type="transmembrane region" description="Helical" evidence="7">
    <location>
        <begin position="197"/>
        <end position="221"/>
    </location>
</feature>
<dbReference type="PANTHER" id="PTHR13325">
    <property type="entry name" value="PROTEASE M50 MEMBRANE-BOUND TRANSCRIPTION FACTOR SITE 2 PROTEASE"/>
    <property type="match status" value="1"/>
</dbReference>
<dbReference type="PRINTS" id="PR01000">
    <property type="entry name" value="SREBPS2PTASE"/>
</dbReference>
<dbReference type="GO" id="GO:0071475">
    <property type="term" value="P:cellular hyperosmotic salinity response"/>
    <property type="evidence" value="ECO:0007669"/>
    <property type="project" value="EnsemblPlants"/>
</dbReference>
<dbReference type="InterPro" id="IPR036034">
    <property type="entry name" value="PDZ_sf"/>
</dbReference>
<accession>A0A0B2Q9W2</accession>
<dbReference type="InterPro" id="IPR001193">
    <property type="entry name" value="MBTPS2"/>
</dbReference>
<feature type="domain" description="Peptidase M50" evidence="8">
    <location>
        <begin position="132"/>
        <end position="515"/>
    </location>
</feature>
<dbReference type="GO" id="GO:0000139">
    <property type="term" value="C:Golgi membrane"/>
    <property type="evidence" value="ECO:0007669"/>
    <property type="project" value="EnsemblPlants"/>
</dbReference>